<dbReference type="SUPFAM" id="SSF82171">
    <property type="entry name" value="DPP6 N-terminal domain-like"/>
    <property type="match status" value="1"/>
</dbReference>
<reference evidence="2" key="2">
    <citation type="submission" date="2015-03" db="UniProtKB">
        <authorList>
            <consortium name="EnsemblPlants"/>
        </authorList>
    </citation>
    <scope>IDENTIFICATION</scope>
</reference>
<dbReference type="AlphaFoldDB" id="A0A0D3HWY1"/>
<sequence>MSRRRRNDGGEADGRASKTARRRPAQTTMKHLYLVLDDGDEATTTYTIHKLDVDDDAGIIHAPDVDRPATRFAAAPAAGGGQMHFLAMAGKNIVAVDGQGGGSTAVYDTEAAALTFASPLERMPASFEALSWARDPCASPSSLLFSSSSSPGRHYYWSWKNVADTPPPFAEEEAVTAYAVHPDGRTIFVSTTGGGGGGTYSFDTERRKWRRHVDWVLPFRGQGYFDGELDAWGASRGDARPPEYRETLDYDSVSSSSSSSRSKNRRQRATLTYMGDGIFCAVETCETPPTSSSSSEGGGGGGGVEVHVTVFGLKYNRRGELQARVRRAAGAFPLPKQHVPSFSPNAPVAPPPPPFEEAVAAYAVHPGGHTVFVSTSGDGGGGTYTVDTKRGEWRRHGGWLLPFHGQGFFDAELDAWVGLPRHGDTICACQVPSRGGARPPEWDTMDDDDVVPSWKKSRRRPGRRRRATLTYMGDSKFCVVDSVECDGDDGGGVVTPPQCEVHVAVFGLKYNRRGELKATARRAAGSFRVPKHFSWFSPVAFWM</sequence>
<feature type="compositionally biased region" description="Basic and acidic residues" evidence="1">
    <location>
        <begin position="7"/>
        <end position="16"/>
    </location>
</feature>
<name>A0A0D3HWY1_9ORYZ</name>
<proteinExistence type="predicted"/>
<reference evidence="2" key="1">
    <citation type="journal article" date="2009" name="Rice">
        <title>De Novo Next Generation Sequencing of Plant Genomes.</title>
        <authorList>
            <person name="Rounsley S."/>
            <person name="Marri P.R."/>
            <person name="Yu Y."/>
            <person name="He R."/>
            <person name="Sisneros N."/>
            <person name="Goicoechea J.L."/>
            <person name="Lee S.J."/>
            <person name="Angelova A."/>
            <person name="Kudrna D."/>
            <person name="Luo M."/>
            <person name="Affourtit J."/>
            <person name="Desany B."/>
            <person name="Knight J."/>
            <person name="Niazi F."/>
            <person name="Egholm M."/>
            <person name="Wing R.A."/>
        </authorList>
    </citation>
    <scope>NUCLEOTIDE SEQUENCE [LARGE SCALE GENOMIC DNA]</scope>
    <source>
        <strain evidence="2">cv. IRGC 105608</strain>
    </source>
</reference>
<dbReference type="Pfam" id="PF07893">
    <property type="entry name" value="DUF1668"/>
    <property type="match status" value="2"/>
</dbReference>
<protein>
    <submittedName>
        <fullName evidence="2">Uncharacterized protein</fullName>
    </submittedName>
</protein>
<dbReference type="PANTHER" id="PTHR33085:SF41">
    <property type="entry name" value="OS12G0624400 PROTEIN"/>
    <property type="match status" value="1"/>
</dbReference>
<dbReference type="HOGENOM" id="CLU_021283_3_0_1"/>
<keyword evidence="3" id="KW-1185">Reference proteome</keyword>
<feature type="compositionally biased region" description="Basic and acidic residues" evidence="1">
    <location>
        <begin position="237"/>
        <end position="248"/>
    </location>
</feature>
<accession>A0A0D3HWY1</accession>
<dbReference type="InterPro" id="IPR012871">
    <property type="entry name" value="DUF1668_ORYSA"/>
</dbReference>
<evidence type="ECO:0000313" key="2">
    <source>
        <dbReference type="EnsemblPlants" id="OBART12G19340.1"/>
    </source>
</evidence>
<dbReference type="EnsemblPlants" id="OBART12G19340.1">
    <property type="protein sequence ID" value="OBART12G19340.1"/>
    <property type="gene ID" value="OBART12G19340"/>
</dbReference>
<feature type="region of interest" description="Disordered" evidence="1">
    <location>
        <begin position="235"/>
        <end position="267"/>
    </location>
</feature>
<feature type="region of interest" description="Disordered" evidence="1">
    <location>
        <begin position="1"/>
        <end position="25"/>
    </location>
</feature>
<dbReference type="Gramene" id="OBART12G19340.1">
    <property type="protein sequence ID" value="OBART12G19340.1"/>
    <property type="gene ID" value="OBART12G19340"/>
</dbReference>
<organism evidence="2">
    <name type="scientific">Oryza barthii</name>
    <dbReference type="NCBI Taxonomy" id="65489"/>
    <lineage>
        <taxon>Eukaryota</taxon>
        <taxon>Viridiplantae</taxon>
        <taxon>Streptophyta</taxon>
        <taxon>Embryophyta</taxon>
        <taxon>Tracheophyta</taxon>
        <taxon>Spermatophyta</taxon>
        <taxon>Magnoliopsida</taxon>
        <taxon>Liliopsida</taxon>
        <taxon>Poales</taxon>
        <taxon>Poaceae</taxon>
        <taxon>BOP clade</taxon>
        <taxon>Oryzoideae</taxon>
        <taxon>Oryzeae</taxon>
        <taxon>Oryzinae</taxon>
        <taxon>Oryza</taxon>
    </lineage>
</organism>
<evidence type="ECO:0000256" key="1">
    <source>
        <dbReference type="SAM" id="MobiDB-lite"/>
    </source>
</evidence>
<dbReference type="Proteomes" id="UP000026960">
    <property type="component" value="Chromosome 12"/>
</dbReference>
<dbReference type="PANTHER" id="PTHR33085">
    <property type="entry name" value="OS12G0113100 PROTEIN-RELATED"/>
    <property type="match status" value="1"/>
</dbReference>
<feature type="compositionally biased region" description="Low complexity" evidence="1">
    <location>
        <begin position="252"/>
        <end position="261"/>
    </location>
</feature>
<dbReference type="PaxDb" id="65489-OBART12G19340.1"/>
<evidence type="ECO:0000313" key="3">
    <source>
        <dbReference type="Proteomes" id="UP000026960"/>
    </source>
</evidence>